<dbReference type="Pfam" id="PF12836">
    <property type="entry name" value="HHH_3"/>
    <property type="match status" value="1"/>
</dbReference>
<comment type="caution">
    <text evidence="2">The sequence shown here is derived from an EMBL/GenBank/DDBJ whole genome shotgun (WGS) entry which is preliminary data.</text>
</comment>
<dbReference type="SUPFAM" id="SSF50249">
    <property type="entry name" value="Nucleic acid-binding proteins"/>
    <property type="match status" value="1"/>
</dbReference>
<dbReference type="InterPro" id="IPR012340">
    <property type="entry name" value="NA-bd_OB-fold"/>
</dbReference>
<evidence type="ECO:0000313" key="2">
    <source>
        <dbReference type="EMBL" id="KRT79052.1"/>
    </source>
</evidence>
<organism evidence="2 3">
    <name type="scientific">Oryctes borbonicus</name>
    <dbReference type="NCBI Taxonomy" id="1629725"/>
    <lineage>
        <taxon>Eukaryota</taxon>
        <taxon>Metazoa</taxon>
        <taxon>Ecdysozoa</taxon>
        <taxon>Arthropoda</taxon>
        <taxon>Hexapoda</taxon>
        <taxon>Insecta</taxon>
        <taxon>Pterygota</taxon>
        <taxon>Neoptera</taxon>
        <taxon>Endopterygota</taxon>
        <taxon>Coleoptera</taxon>
        <taxon>Polyphaga</taxon>
        <taxon>Scarabaeiformia</taxon>
        <taxon>Scarabaeidae</taxon>
        <taxon>Dynastinae</taxon>
        <taxon>Oryctes</taxon>
    </lineage>
</organism>
<dbReference type="SUPFAM" id="SSF53098">
    <property type="entry name" value="Ribonuclease H-like"/>
    <property type="match status" value="1"/>
</dbReference>
<dbReference type="GO" id="GO:0006139">
    <property type="term" value="P:nucleobase-containing compound metabolic process"/>
    <property type="evidence" value="ECO:0007669"/>
    <property type="project" value="InterPro"/>
</dbReference>
<dbReference type="PANTHER" id="PTHR10724:SF10">
    <property type="entry name" value="S1 RNA-BINDING DOMAIN-CONTAINING PROTEIN 1"/>
    <property type="match status" value="1"/>
</dbReference>
<evidence type="ECO:0000259" key="1">
    <source>
        <dbReference type="PROSITE" id="PS50126"/>
    </source>
</evidence>
<dbReference type="GO" id="GO:0003735">
    <property type="term" value="F:structural constituent of ribosome"/>
    <property type="evidence" value="ECO:0007669"/>
    <property type="project" value="TreeGrafter"/>
</dbReference>
<dbReference type="SMART" id="SM00316">
    <property type="entry name" value="S1"/>
    <property type="match status" value="1"/>
</dbReference>
<protein>
    <recommendedName>
        <fullName evidence="1">S1 motif domain-containing protein</fullName>
    </recommendedName>
</protein>
<dbReference type="InterPro" id="IPR032639">
    <property type="entry name" value="Tex_YqgF"/>
</dbReference>
<dbReference type="InterPro" id="IPR006641">
    <property type="entry name" value="YqgF/RNaseH-like_dom"/>
</dbReference>
<keyword evidence="3" id="KW-1185">Reference proteome</keyword>
<reference evidence="2 3" key="1">
    <citation type="submission" date="2015-09" db="EMBL/GenBank/DDBJ databases">
        <title>Draft genome of the scarab beetle Oryctes borbonicus.</title>
        <authorList>
            <person name="Meyer J.M."/>
            <person name="Markov G.V."/>
            <person name="Baskaran P."/>
            <person name="Herrmann M."/>
            <person name="Sommer R.J."/>
            <person name="Roedelsperger C."/>
        </authorList>
    </citation>
    <scope>NUCLEOTIDE SEQUENCE [LARGE SCALE GENOMIC DNA]</scope>
    <source>
        <strain evidence="2">OB123</strain>
        <tissue evidence="2">Whole animal</tissue>
    </source>
</reference>
<dbReference type="Gene3D" id="2.40.50.140">
    <property type="entry name" value="Nucleic acid-binding proteins"/>
    <property type="match status" value="1"/>
</dbReference>
<dbReference type="Gene3D" id="1.10.150.310">
    <property type="entry name" value="Tex RuvX-like domain-like"/>
    <property type="match status" value="1"/>
</dbReference>
<dbReference type="InterPro" id="IPR037027">
    <property type="entry name" value="YqgF/RNaseH-like_dom_sf"/>
</dbReference>
<dbReference type="SMART" id="SM00732">
    <property type="entry name" value="YqgFc"/>
    <property type="match status" value="1"/>
</dbReference>
<dbReference type="OrthoDB" id="995477at2759"/>
<name>A0A0T6AV95_9SCAR</name>
<dbReference type="SUPFAM" id="SSF47781">
    <property type="entry name" value="RuvA domain 2-like"/>
    <property type="match status" value="2"/>
</dbReference>
<sequence>VFCSNLKQLLLTPPIKGRSIFGIDPGFSNGCKGALISPTGIFLTSTIFYLHANKLEKGANVLRNILQQYSCTLIALGNGTACRETETWLSDLIGRNYFAPLDVSYIIVNENGASIYSCSPEAKKEFPTTDPNIISAVSLARRIQEPLAEFVKVEPKHLGVGMYQHDLPKKKLEEALDEVVSECVSFVGIDLNTASQCLLRRTAGLSDKRATKIIEYRDKKGPFINRTELMKITGIGSKIFEQCAGFLRVGPITAEEEHEFYKNSNSNKLDCTIIHPESYDLTAKLTTHFNLNLENIGTSDFINRLKERTTNTDLKILKEKFNTSEETLKLILDALSKPLNYDLRNDCSKVPLFKKGVTNLSDLRTDAILTGRVTNNTHFGSFVDIGVGCNGLIHVSKMKGQTLETGNTVEVRVLNIQIERKRIGLELIR</sequence>
<feature type="non-terminal residue" evidence="2">
    <location>
        <position position="1"/>
    </location>
</feature>
<dbReference type="InterPro" id="IPR003029">
    <property type="entry name" value="S1_domain"/>
</dbReference>
<dbReference type="AlphaFoldDB" id="A0A0T6AV95"/>
<dbReference type="Pfam" id="PF16921">
    <property type="entry name" value="Tex_YqgF"/>
    <property type="match status" value="1"/>
</dbReference>
<dbReference type="Pfam" id="PF00575">
    <property type="entry name" value="S1"/>
    <property type="match status" value="1"/>
</dbReference>
<proteinExistence type="predicted"/>
<dbReference type="PANTHER" id="PTHR10724">
    <property type="entry name" value="30S RIBOSOMAL PROTEIN S1"/>
    <property type="match status" value="1"/>
</dbReference>
<dbReference type="InterPro" id="IPR010994">
    <property type="entry name" value="RuvA_2-like"/>
</dbReference>
<dbReference type="PROSITE" id="PS50126">
    <property type="entry name" value="S1"/>
    <property type="match status" value="1"/>
</dbReference>
<accession>A0A0T6AV95</accession>
<dbReference type="InterPro" id="IPR050437">
    <property type="entry name" value="Ribos_protein_bS1-like"/>
</dbReference>
<dbReference type="InterPro" id="IPR012337">
    <property type="entry name" value="RNaseH-like_sf"/>
</dbReference>
<dbReference type="InterPro" id="IPR041692">
    <property type="entry name" value="HHH_9"/>
</dbReference>
<evidence type="ECO:0000313" key="3">
    <source>
        <dbReference type="Proteomes" id="UP000051574"/>
    </source>
</evidence>
<feature type="non-terminal residue" evidence="2">
    <location>
        <position position="429"/>
    </location>
</feature>
<dbReference type="FunFam" id="3.30.420.140:FF:000001">
    <property type="entry name" value="RNA-binding transcriptional accessory protein"/>
    <property type="match status" value="1"/>
</dbReference>
<gene>
    <name evidence="2" type="ORF">AMK59_7066</name>
</gene>
<dbReference type="GO" id="GO:0006412">
    <property type="term" value="P:translation"/>
    <property type="evidence" value="ECO:0007669"/>
    <property type="project" value="TreeGrafter"/>
</dbReference>
<dbReference type="Pfam" id="PF17674">
    <property type="entry name" value="HHH_9"/>
    <property type="match status" value="1"/>
</dbReference>
<dbReference type="EMBL" id="LJIG01022723">
    <property type="protein sequence ID" value="KRT79052.1"/>
    <property type="molecule type" value="Genomic_DNA"/>
</dbReference>
<dbReference type="GO" id="GO:0003729">
    <property type="term" value="F:mRNA binding"/>
    <property type="evidence" value="ECO:0007669"/>
    <property type="project" value="TreeGrafter"/>
</dbReference>
<dbReference type="Proteomes" id="UP000051574">
    <property type="component" value="Unassembled WGS sequence"/>
</dbReference>
<feature type="domain" description="S1 motif" evidence="1">
    <location>
        <begin position="366"/>
        <end position="428"/>
    </location>
</feature>
<dbReference type="Gene3D" id="3.30.420.140">
    <property type="entry name" value="YqgF/RNase H-like domain"/>
    <property type="match status" value="1"/>
</dbReference>